<dbReference type="InterPro" id="IPR006626">
    <property type="entry name" value="PbH1"/>
</dbReference>
<evidence type="ECO:0000259" key="1">
    <source>
        <dbReference type="Pfam" id="PF05048"/>
    </source>
</evidence>
<dbReference type="STRING" id="446466.Cfla_2896"/>
<dbReference type="InterPro" id="IPR011050">
    <property type="entry name" value="Pectin_lyase_fold/virulence"/>
</dbReference>
<dbReference type="Pfam" id="PF05048">
    <property type="entry name" value="NosD"/>
    <property type="match status" value="1"/>
</dbReference>
<dbReference type="EMBL" id="CP001964">
    <property type="protein sequence ID" value="ADG75779.1"/>
    <property type="molecule type" value="Genomic_DNA"/>
</dbReference>
<dbReference type="AlphaFoldDB" id="D5UKB8"/>
<reference evidence="2 3" key="1">
    <citation type="journal article" date="2010" name="Stand. Genomic Sci.">
        <title>Complete genome sequence of Cellulomonas flavigena type strain (134).</title>
        <authorList>
            <person name="Abt B."/>
            <person name="Foster B."/>
            <person name="Lapidus A."/>
            <person name="Clum A."/>
            <person name="Sun H."/>
            <person name="Pukall R."/>
            <person name="Lucas S."/>
            <person name="Glavina Del Rio T."/>
            <person name="Nolan M."/>
            <person name="Tice H."/>
            <person name="Cheng J.F."/>
            <person name="Pitluck S."/>
            <person name="Liolios K."/>
            <person name="Ivanova N."/>
            <person name="Mavromatis K."/>
            <person name="Ovchinnikova G."/>
            <person name="Pati A."/>
            <person name="Goodwin L."/>
            <person name="Chen A."/>
            <person name="Palaniappan K."/>
            <person name="Land M."/>
            <person name="Hauser L."/>
            <person name="Chang Y.J."/>
            <person name="Jeffries C.D."/>
            <person name="Rohde M."/>
            <person name="Goker M."/>
            <person name="Woyke T."/>
            <person name="Bristow J."/>
            <person name="Eisen J.A."/>
            <person name="Markowitz V."/>
            <person name="Hugenholtz P."/>
            <person name="Kyrpides N.C."/>
            <person name="Klenk H.P."/>
        </authorList>
    </citation>
    <scope>NUCLEOTIDE SEQUENCE [LARGE SCALE GENOMIC DNA]</scope>
    <source>
        <strain evidence="3">ATCC 482 / DSM 20109 / BCRC 11376 / JCM 18109 / NBRC 3775 / NCIMB 8073 / NRS 134</strain>
    </source>
</reference>
<dbReference type="SMART" id="SM00710">
    <property type="entry name" value="PbH1"/>
    <property type="match status" value="6"/>
</dbReference>
<dbReference type="InterPro" id="IPR007742">
    <property type="entry name" value="NosD_dom"/>
</dbReference>
<protein>
    <recommendedName>
        <fullName evidence="1">Periplasmic copper-binding protein NosD beta helix domain-containing protein</fullName>
    </recommendedName>
</protein>
<dbReference type="RefSeq" id="WP_013118110.1">
    <property type="nucleotide sequence ID" value="NC_014151.1"/>
</dbReference>
<sequence>MRVRSAVVRSALDVGSASLAAPPGRRRRRGLQTLTAAAAALVLGAGGSALAAPAAAAPVVGCGAVVEGEVTLGADLVCRNSPVGLTLLDGASLDLAGHRVVGGGSGTGLIVPPGGSATVHGGVVRGWESGVALAEDAWDAPGRLVIEDVTFRENTTGLELQGLGTVAPDTDVTASRFVANGTGISALDLWGGVDLTVSASRFTDNATALDVTSSTVAVADSVLAYNEQGVACDQSACRIEDSTLRDNGTAVSSIWYGTARVYRSTFVRNDIGVDSYWVLSIPNELVGNTFTANGTGVRFDSAHGVLTDNTFVRNDVGYEGRSEDGPPYFTAALVGNDFRRNGDGILSVVGESTLQANTAVANERWGIHAPGAVDLGGNTARGNGNEPQCVGVVCEGAGPAS</sequence>
<evidence type="ECO:0000313" key="2">
    <source>
        <dbReference type="EMBL" id="ADG75779.1"/>
    </source>
</evidence>
<dbReference type="KEGG" id="cfl:Cfla_2896"/>
<proteinExistence type="predicted"/>
<dbReference type="InterPro" id="IPR012334">
    <property type="entry name" value="Pectin_lyas_fold"/>
</dbReference>
<dbReference type="Gene3D" id="2.160.20.10">
    <property type="entry name" value="Single-stranded right-handed beta-helix, Pectin lyase-like"/>
    <property type="match status" value="1"/>
</dbReference>
<dbReference type="SUPFAM" id="SSF51126">
    <property type="entry name" value="Pectin lyase-like"/>
    <property type="match status" value="1"/>
</dbReference>
<evidence type="ECO:0000313" key="3">
    <source>
        <dbReference type="Proteomes" id="UP000000849"/>
    </source>
</evidence>
<dbReference type="Proteomes" id="UP000000849">
    <property type="component" value="Chromosome"/>
</dbReference>
<dbReference type="eggNOG" id="ENOG5033JNE">
    <property type="taxonomic scope" value="Bacteria"/>
</dbReference>
<dbReference type="InterPro" id="IPR006311">
    <property type="entry name" value="TAT_signal"/>
</dbReference>
<accession>D5UKB8</accession>
<dbReference type="HOGENOM" id="CLU_766605_0_0_11"/>
<feature type="domain" description="Periplasmic copper-binding protein NosD beta helix" evidence="1">
    <location>
        <begin position="155"/>
        <end position="316"/>
    </location>
</feature>
<organism evidence="2 3">
    <name type="scientific">Cellulomonas flavigena (strain ATCC 482 / DSM 20109 / BCRC 11376 / JCM 18109 / NBRC 3775 / NCIMB 8073 / NRS 134)</name>
    <dbReference type="NCBI Taxonomy" id="446466"/>
    <lineage>
        <taxon>Bacteria</taxon>
        <taxon>Bacillati</taxon>
        <taxon>Actinomycetota</taxon>
        <taxon>Actinomycetes</taxon>
        <taxon>Micrococcales</taxon>
        <taxon>Cellulomonadaceae</taxon>
        <taxon>Cellulomonas</taxon>
    </lineage>
</organism>
<dbReference type="PROSITE" id="PS51318">
    <property type="entry name" value="TAT"/>
    <property type="match status" value="1"/>
</dbReference>
<gene>
    <name evidence="2" type="ordered locus">Cfla_2896</name>
</gene>
<name>D5UKB8_CELFN</name>
<keyword evidence="3" id="KW-1185">Reference proteome</keyword>